<reference evidence="11 12" key="1">
    <citation type="submission" date="2018-06" db="EMBL/GenBank/DDBJ databases">
        <authorList>
            <consortium name="Pathogen Informatics"/>
            <person name="Doyle S."/>
        </authorList>
    </citation>
    <scope>NUCLEOTIDE SEQUENCE [LARGE SCALE GENOMIC DNA]</scope>
    <source>
        <strain evidence="11 12">NCTC13100</strain>
    </source>
</reference>
<dbReference type="PROSITE" id="PS51892">
    <property type="entry name" value="SUBTILASE"/>
    <property type="match status" value="1"/>
</dbReference>
<evidence type="ECO:0000313" key="11">
    <source>
        <dbReference type="EMBL" id="SUB77327.1"/>
    </source>
</evidence>
<comment type="similarity">
    <text evidence="7">Belongs to the peptidase S8 family.</text>
</comment>
<keyword evidence="6" id="KW-0843">Virulence</keyword>
<dbReference type="PROSITE" id="PS51257">
    <property type="entry name" value="PROKAR_LIPOPROTEIN"/>
    <property type="match status" value="1"/>
</dbReference>
<evidence type="ECO:0000259" key="8">
    <source>
        <dbReference type="Pfam" id="PF00082"/>
    </source>
</evidence>
<dbReference type="InterPro" id="IPR013783">
    <property type="entry name" value="Ig-like_fold"/>
</dbReference>
<dbReference type="GO" id="GO:0004252">
    <property type="term" value="F:serine-type endopeptidase activity"/>
    <property type="evidence" value="ECO:0007669"/>
    <property type="project" value="UniProtKB-UniRule"/>
</dbReference>
<evidence type="ECO:0000259" key="10">
    <source>
        <dbReference type="Pfam" id="PF18962"/>
    </source>
</evidence>
<dbReference type="InterPro" id="IPR026444">
    <property type="entry name" value="Secre_tail"/>
</dbReference>
<feature type="active site" description="Charge relay system" evidence="7">
    <location>
        <position position="218"/>
    </location>
</feature>
<dbReference type="AlphaFoldDB" id="A0A379DH63"/>
<dbReference type="EMBL" id="UGTI01000001">
    <property type="protein sequence ID" value="SUB77327.1"/>
    <property type="molecule type" value="Genomic_DNA"/>
</dbReference>
<keyword evidence="5 7" id="KW-0720">Serine protease</keyword>
<dbReference type="SUPFAM" id="SSF52743">
    <property type="entry name" value="Subtilisin-like"/>
    <property type="match status" value="1"/>
</dbReference>
<dbReference type="PANTHER" id="PTHR42884:SF14">
    <property type="entry name" value="NEUROENDOCRINE CONVERTASE 1"/>
    <property type="match status" value="1"/>
</dbReference>
<keyword evidence="3 7" id="KW-0378">Hydrolase</keyword>
<evidence type="ECO:0000256" key="6">
    <source>
        <dbReference type="ARBA" id="ARBA00023026"/>
    </source>
</evidence>
<dbReference type="NCBIfam" id="TIGR04183">
    <property type="entry name" value="Por_Secre_tail"/>
    <property type="match status" value="1"/>
</dbReference>
<organism evidence="11 12">
    <name type="scientific">Porphyromonas macacae</name>
    <dbReference type="NCBI Taxonomy" id="28115"/>
    <lineage>
        <taxon>Bacteria</taxon>
        <taxon>Pseudomonadati</taxon>
        <taxon>Bacteroidota</taxon>
        <taxon>Bacteroidia</taxon>
        <taxon>Bacteroidales</taxon>
        <taxon>Porphyromonadaceae</taxon>
        <taxon>Porphyromonas</taxon>
    </lineage>
</organism>
<protein>
    <submittedName>
        <fullName evidence="11">Thermophilic serine proteinase</fullName>
        <ecNumber evidence="11">3.4.21.-</ecNumber>
    </submittedName>
</protein>
<keyword evidence="2 7" id="KW-0645">Protease</keyword>
<dbReference type="PROSITE" id="PS00137">
    <property type="entry name" value="SUBTILASE_HIS"/>
    <property type="match status" value="1"/>
</dbReference>
<dbReference type="Pfam" id="PF18962">
    <property type="entry name" value="Por_Secre_tail"/>
    <property type="match status" value="1"/>
</dbReference>
<dbReference type="Gene3D" id="2.60.40.10">
    <property type="entry name" value="Immunoglobulins"/>
    <property type="match status" value="1"/>
</dbReference>
<evidence type="ECO:0000259" key="9">
    <source>
        <dbReference type="Pfam" id="PF16361"/>
    </source>
</evidence>
<evidence type="ECO:0000256" key="7">
    <source>
        <dbReference type="PROSITE-ProRule" id="PRU01240"/>
    </source>
</evidence>
<evidence type="ECO:0000256" key="2">
    <source>
        <dbReference type="ARBA" id="ARBA00022670"/>
    </source>
</evidence>
<sequence>MRTIIMKKRIIILLGFVVFLSMGCADRRMDELADQTEIAPETDNLQILPGIIRVKLTRAAGDNFSVGEGGDNSLRSGRSDIDRFLRQVGATKMTRVFRPAGKYEERSRREGLHLWYDVIFDEKIPVTRAASEMKVIPGVEIIEKLHRIEPTDSRPVLFAVNPPVRTDKQPFNDPQLGAQWHYNNVGRHVQSVEGADINLFEAWKVETGKKNVIVSVVDGGVDYRHEDLRENMYVNLAELNGEPGKDNDNNGYKNDVYGYNFVLNNGVIEPVRHGTHVAGTVAARNGNGKGVCGVAGGNGEPDSGVRIMTCQVFLQNGWSASSFAEAIKYGADNGAVISQNSWGYNYPGPDNISPSLKEAIDYFIKYAGCDENGNQLEDSPMKGGIVVFAAGNDGRDFKCFPAAYPKTISVASMAPDYTAAYYSNRGDWVTLTAPGGSRFYSKGEVLSTLPGNTYGYMQGTSMACPHVSGIAALVVSRFGGPGFTSQDLEKRLRNSFLPVDIDEMNPKYRGRLGRGYIDAAKALAENRHKKPEKVAKVEYTAKQTELALSWAAVKDEDDVSASLYYVYLSEHPLNEKNFRKARKTEVKAWGRKPGDPVEVTLNKLKKDTKYFLAIEAVDRWEEVSDVYLMEAKTTNSTPVVLKLDTDKAVRVSGLKTTRVKLLVEDADRLGWSYTVSGNTEGVKISKEENGLFLEFKAVSAVGKYTLTVSVSNAFSDVTEMDIPFEVYRNQAPALTRDPGRLFVTVNTVNGIELDLSKYFEDKDGDKISYTVHEFTPSVAKAVVNGNILTVKPVKTGMASFELTATDESGAHTTHIMPAQVVEDKLVYAIYPVPTVKVLHVRLSDKVNRATVSILTPTGTRIKRQEVSIETPEQRHLQLDVSKLAGGTYFLQVEAQSQTDKQPFVKQ</sequence>
<accession>A0A379DH63</accession>
<dbReference type="EC" id="3.4.21.-" evidence="11"/>
<dbReference type="Pfam" id="PF16361">
    <property type="entry name" value="Peptidase_S8_N"/>
    <property type="match status" value="1"/>
</dbReference>
<feature type="domain" description="Subtilase N-terminal" evidence="9">
    <location>
        <begin position="73"/>
        <end position="186"/>
    </location>
</feature>
<dbReference type="GO" id="GO:0008234">
    <property type="term" value="F:cysteine-type peptidase activity"/>
    <property type="evidence" value="ECO:0007669"/>
    <property type="project" value="UniProtKB-KW"/>
</dbReference>
<evidence type="ECO:0000256" key="5">
    <source>
        <dbReference type="ARBA" id="ARBA00022825"/>
    </source>
</evidence>
<dbReference type="InterPro" id="IPR022398">
    <property type="entry name" value="Peptidase_S8_His-AS"/>
</dbReference>
<evidence type="ECO:0000313" key="12">
    <source>
        <dbReference type="Proteomes" id="UP000254263"/>
    </source>
</evidence>
<dbReference type="InterPro" id="IPR015500">
    <property type="entry name" value="Peptidase_S8_subtilisin-rel"/>
</dbReference>
<gene>
    <name evidence="11" type="ORF">NCTC13100_00448</name>
</gene>
<dbReference type="PRINTS" id="PR00723">
    <property type="entry name" value="SUBTILISIN"/>
</dbReference>
<dbReference type="PANTHER" id="PTHR42884">
    <property type="entry name" value="PROPROTEIN CONVERTASE SUBTILISIN/KEXIN-RELATED"/>
    <property type="match status" value="1"/>
</dbReference>
<proteinExistence type="inferred from homology"/>
<dbReference type="Pfam" id="PF00082">
    <property type="entry name" value="Peptidase_S8"/>
    <property type="match status" value="1"/>
</dbReference>
<name>A0A379DH63_9PORP</name>
<dbReference type="PROSITE" id="PS00138">
    <property type="entry name" value="SUBTILASE_SER"/>
    <property type="match status" value="1"/>
</dbReference>
<evidence type="ECO:0000256" key="3">
    <source>
        <dbReference type="ARBA" id="ARBA00022801"/>
    </source>
</evidence>
<dbReference type="InterPro" id="IPR000209">
    <property type="entry name" value="Peptidase_S8/S53_dom"/>
</dbReference>
<dbReference type="InterPro" id="IPR023828">
    <property type="entry name" value="Peptidase_S8_Ser-AS"/>
</dbReference>
<comment type="similarity">
    <text evidence="1">Belongs to the peptidase C25 family.</text>
</comment>
<feature type="active site" description="Charge relay system" evidence="7">
    <location>
        <position position="273"/>
    </location>
</feature>
<dbReference type="GO" id="GO:0016020">
    <property type="term" value="C:membrane"/>
    <property type="evidence" value="ECO:0007669"/>
    <property type="project" value="TreeGrafter"/>
</dbReference>
<feature type="domain" description="Peptidase S8/S53" evidence="8">
    <location>
        <begin position="210"/>
        <end position="496"/>
    </location>
</feature>
<dbReference type="GO" id="GO:0016485">
    <property type="term" value="P:protein processing"/>
    <property type="evidence" value="ECO:0007669"/>
    <property type="project" value="TreeGrafter"/>
</dbReference>
<feature type="domain" description="Secretion system C-terminal sorting" evidence="10">
    <location>
        <begin position="829"/>
        <end position="898"/>
    </location>
</feature>
<dbReference type="InterPro" id="IPR032304">
    <property type="entry name" value="Peptidase_S8_N"/>
</dbReference>
<evidence type="ECO:0000256" key="1">
    <source>
        <dbReference type="ARBA" id="ARBA00006067"/>
    </source>
</evidence>
<feature type="active site" description="Charge relay system" evidence="7">
    <location>
        <position position="461"/>
    </location>
</feature>
<evidence type="ECO:0000256" key="4">
    <source>
        <dbReference type="ARBA" id="ARBA00022807"/>
    </source>
</evidence>
<dbReference type="Proteomes" id="UP000254263">
    <property type="component" value="Unassembled WGS sequence"/>
</dbReference>
<dbReference type="InterPro" id="IPR036852">
    <property type="entry name" value="Peptidase_S8/S53_dom_sf"/>
</dbReference>
<keyword evidence="4" id="KW-0788">Thiol protease</keyword>
<dbReference type="Gene3D" id="3.40.50.200">
    <property type="entry name" value="Peptidase S8/S53 domain"/>
    <property type="match status" value="1"/>
</dbReference>